<evidence type="ECO:0000256" key="2">
    <source>
        <dbReference type="ARBA" id="ARBA00022438"/>
    </source>
</evidence>
<gene>
    <name evidence="6" type="ORF">O3M35_002411</name>
</gene>
<dbReference type="Pfam" id="PF00883">
    <property type="entry name" value="Peptidase_M17"/>
    <property type="match status" value="1"/>
</dbReference>
<dbReference type="Proteomes" id="UP001461498">
    <property type="component" value="Unassembled WGS sequence"/>
</dbReference>
<dbReference type="GO" id="GO:0070006">
    <property type="term" value="F:metalloaminopeptidase activity"/>
    <property type="evidence" value="ECO:0007669"/>
    <property type="project" value="InterPro"/>
</dbReference>
<name>A0AAW1CK99_9HEMI</name>
<evidence type="ECO:0000313" key="7">
    <source>
        <dbReference type="Proteomes" id="UP001461498"/>
    </source>
</evidence>
<feature type="domain" description="Cytosol aminopeptidase" evidence="5">
    <location>
        <begin position="8"/>
        <end position="269"/>
    </location>
</feature>
<dbReference type="InterPro" id="IPR011356">
    <property type="entry name" value="Leucine_aapep/pepB"/>
</dbReference>
<accession>A0AAW1CK99</accession>
<dbReference type="GO" id="GO:0030145">
    <property type="term" value="F:manganese ion binding"/>
    <property type="evidence" value="ECO:0007669"/>
    <property type="project" value="InterPro"/>
</dbReference>
<organism evidence="6 7">
    <name type="scientific">Rhynocoris fuscipes</name>
    <dbReference type="NCBI Taxonomy" id="488301"/>
    <lineage>
        <taxon>Eukaryota</taxon>
        <taxon>Metazoa</taxon>
        <taxon>Ecdysozoa</taxon>
        <taxon>Arthropoda</taxon>
        <taxon>Hexapoda</taxon>
        <taxon>Insecta</taxon>
        <taxon>Pterygota</taxon>
        <taxon>Neoptera</taxon>
        <taxon>Paraneoptera</taxon>
        <taxon>Hemiptera</taxon>
        <taxon>Heteroptera</taxon>
        <taxon>Panheteroptera</taxon>
        <taxon>Cimicomorpha</taxon>
        <taxon>Reduviidae</taxon>
        <taxon>Harpactorinae</taxon>
        <taxon>Harpactorini</taxon>
        <taxon>Rhynocoris</taxon>
    </lineage>
</organism>
<keyword evidence="3" id="KW-0645">Protease</keyword>
<evidence type="ECO:0000313" key="6">
    <source>
        <dbReference type="EMBL" id="KAK9499363.1"/>
    </source>
</evidence>
<dbReference type="CDD" id="cd00433">
    <property type="entry name" value="Peptidase_M17"/>
    <property type="match status" value="1"/>
</dbReference>
<keyword evidence="2" id="KW-0031">Aminopeptidase</keyword>
<sequence length="302" mass="32987">MDYLCPCGVTVVVRDRHWIRKQRMFAYLNIAQGSCEPPYFVELAYCGGSPDDKPVVLAGKGTTFDSGGICLKECEGMAEFRGNCAGAATIIGVMKAIAQYKLPINVIGLLPLMENMPGGLAVKPGDILLAKNEKTIRVENPDNEGRLALADALVYAEQFKPCMVVTLANLTLGIRKAVGSACSGTYTPSDFVWGEIKKAGTDTGDRVWRMPLWQHYNYRNTLYPGVDIHNVGYHGHSRGGDSCLGAAFLYAFAPESADFLHLDITGTALITSGFYLSVLQKRIHDWKTDTYCNTILKTNGIT</sequence>
<dbReference type="InterPro" id="IPR000819">
    <property type="entry name" value="Peptidase_M17_C"/>
</dbReference>
<dbReference type="PANTHER" id="PTHR11963:SF16">
    <property type="entry name" value="CYTOSOL AMINOPEPTIDASE"/>
    <property type="match status" value="1"/>
</dbReference>
<evidence type="ECO:0000256" key="3">
    <source>
        <dbReference type="ARBA" id="ARBA00022670"/>
    </source>
</evidence>
<dbReference type="GO" id="GO:0005737">
    <property type="term" value="C:cytoplasm"/>
    <property type="evidence" value="ECO:0007669"/>
    <property type="project" value="InterPro"/>
</dbReference>
<dbReference type="PANTHER" id="PTHR11963">
    <property type="entry name" value="LEUCINE AMINOPEPTIDASE-RELATED"/>
    <property type="match status" value="1"/>
</dbReference>
<evidence type="ECO:0000256" key="1">
    <source>
        <dbReference type="ARBA" id="ARBA00009528"/>
    </source>
</evidence>
<comment type="similarity">
    <text evidence="1">Belongs to the peptidase M17 family.</text>
</comment>
<proteinExistence type="inferred from homology"/>
<dbReference type="AlphaFoldDB" id="A0AAW1CK99"/>
<keyword evidence="4" id="KW-0378">Hydrolase</keyword>
<protein>
    <recommendedName>
        <fullName evidence="5">Cytosol aminopeptidase domain-containing protein</fullName>
    </recommendedName>
</protein>
<evidence type="ECO:0000259" key="5">
    <source>
        <dbReference type="Pfam" id="PF00883"/>
    </source>
</evidence>
<keyword evidence="7" id="KW-1185">Reference proteome</keyword>
<dbReference type="Gene3D" id="3.40.630.10">
    <property type="entry name" value="Zn peptidases"/>
    <property type="match status" value="1"/>
</dbReference>
<dbReference type="EMBL" id="JAPXFL010000011">
    <property type="protein sequence ID" value="KAK9499363.1"/>
    <property type="molecule type" value="Genomic_DNA"/>
</dbReference>
<reference evidence="6 7" key="1">
    <citation type="submission" date="2022-12" db="EMBL/GenBank/DDBJ databases">
        <title>Chromosome-level genome assembly of true bugs.</title>
        <authorList>
            <person name="Ma L."/>
            <person name="Li H."/>
        </authorList>
    </citation>
    <scope>NUCLEOTIDE SEQUENCE [LARGE SCALE GENOMIC DNA]</scope>
    <source>
        <strain evidence="6">Lab_2022b</strain>
    </source>
</reference>
<comment type="caution">
    <text evidence="6">The sequence shown here is derived from an EMBL/GenBank/DDBJ whole genome shotgun (WGS) entry which is preliminary data.</text>
</comment>
<dbReference type="GO" id="GO:0006508">
    <property type="term" value="P:proteolysis"/>
    <property type="evidence" value="ECO:0007669"/>
    <property type="project" value="UniProtKB-KW"/>
</dbReference>
<dbReference type="SUPFAM" id="SSF53187">
    <property type="entry name" value="Zn-dependent exopeptidases"/>
    <property type="match status" value="1"/>
</dbReference>
<evidence type="ECO:0000256" key="4">
    <source>
        <dbReference type="ARBA" id="ARBA00022801"/>
    </source>
</evidence>
<dbReference type="PRINTS" id="PR00481">
    <property type="entry name" value="LAMNOPPTDASE"/>
</dbReference>